<dbReference type="OrthoDB" id="369370at2"/>
<feature type="region of interest" description="Disordered" evidence="2">
    <location>
        <begin position="269"/>
        <end position="296"/>
    </location>
</feature>
<sequence>MQTVSALVRIILPLVVFYLAFTCLGTAGGLVVVVLYFALMNLSAIFNHLASRAYTSGDYDKALRLLEKALKLSPKNSTMRGAYAWLLLKLGNTGEAEIQIDQALANAAREEQKSTLNVTKSMVLWKKGELDQAISLLEKVLESYKNSNVYATLGFLYLEKGDLDKALSFNLEAYDFNSTNAIILDNLGCTRLLRGEYEEAREIYMQLMKLKPQFPEAFYNYARVLAHFGELDKAIYMCRTALSLKFWNTSTITREQVENTLMELEDAQEKRLAETAGNDGHEAMQEEKSDDINSKE</sequence>
<feature type="repeat" description="TPR" evidence="1">
    <location>
        <begin position="43"/>
        <end position="76"/>
    </location>
</feature>
<dbReference type="SMART" id="SM00028">
    <property type="entry name" value="TPR"/>
    <property type="match status" value="4"/>
</dbReference>
<feature type="repeat" description="TPR" evidence="1">
    <location>
        <begin position="147"/>
        <end position="180"/>
    </location>
</feature>
<gene>
    <name evidence="4" type="ORF">SAMN05444373_102226</name>
</gene>
<feature type="repeat" description="TPR" evidence="1">
    <location>
        <begin position="181"/>
        <end position="214"/>
    </location>
</feature>
<dbReference type="Proteomes" id="UP000324781">
    <property type="component" value="Unassembled WGS sequence"/>
</dbReference>
<dbReference type="PANTHER" id="PTHR12558:SF13">
    <property type="entry name" value="CELL DIVISION CYCLE PROTEIN 27 HOMOLOG"/>
    <property type="match status" value="1"/>
</dbReference>
<dbReference type="PANTHER" id="PTHR12558">
    <property type="entry name" value="CELL DIVISION CYCLE 16,23,27"/>
    <property type="match status" value="1"/>
</dbReference>
<keyword evidence="3" id="KW-0812">Transmembrane</keyword>
<accession>A0A1M6G9Z5</accession>
<protein>
    <submittedName>
        <fullName evidence="4">Tetratricopeptide repeat-containing protein</fullName>
    </submittedName>
</protein>
<dbReference type="SUPFAM" id="SSF48452">
    <property type="entry name" value="TPR-like"/>
    <property type="match status" value="1"/>
</dbReference>
<keyword evidence="5" id="KW-1185">Reference proteome</keyword>
<dbReference type="Pfam" id="PF14559">
    <property type="entry name" value="TPR_19"/>
    <property type="match status" value="2"/>
</dbReference>
<name>A0A1M6G9Z5_9FIRM</name>
<evidence type="ECO:0000256" key="1">
    <source>
        <dbReference type="PROSITE-ProRule" id="PRU00339"/>
    </source>
</evidence>
<dbReference type="Pfam" id="PF13432">
    <property type="entry name" value="TPR_16"/>
    <property type="match status" value="1"/>
</dbReference>
<reference evidence="4 5" key="1">
    <citation type="submission" date="2016-11" db="EMBL/GenBank/DDBJ databases">
        <authorList>
            <person name="Varghese N."/>
            <person name="Submissions S."/>
        </authorList>
    </citation>
    <scope>NUCLEOTIDE SEQUENCE [LARGE SCALE GENOMIC DNA]</scope>
    <source>
        <strain evidence="4 5">DSM 19027</strain>
    </source>
</reference>
<dbReference type="AlphaFoldDB" id="A0A1M6G9Z5"/>
<dbReference type="RefSeq" id="WP_149678695.1">
    <property type="nucleotide sequence ID" value="NZ_FQZP01000022.1"/>
</dbReference>
<evidence type="ECO:0000313" key="5">
    <source>
        <dbReference type="Proteomes" id="UP000324781"/>
    </source>
</evidence>
<keyword evidence="3" id="KW-0472">Membrane</keyword>
<evidence type="ECO:0000256" key="3">
    <source>
        <dbReference type="SAM" id="Phobius"/>
    </source>
</evidence>
<dbReference type="EMBL" id="FQZP01000022">
    <property type="protein sequence ID" value="SHJ06704.1"/>
    <property type="molecule type" value="Genomic_DNA"/>
</dbReference>
<keyword evidence="1" id="KW-0802">TPR repeat</keyword>
<dbReference type="PROSITE" id="PS50005">
    <property type="entry name" value="TPR"/>
    <property type="match status" value="3"/>
</dbReference>
<dbReference type="Gene3D" id="1.25.40.10">
    <property type="entry name" value="Tetratricopeptide repeat domain"/>
    <property type="match status" value="1"/>
</dbReference>
<evidence type="ECO:0000256" key="2">
    <source>
        <dbReference type="SAM" id="MobiDB-lite"/>
    </source>
</evidence>
<dbReference type="PROSITE" id="PS50293">
    <property type="entry name" value="TPR_REGION"/>
    <property type="match status" value="1"/>
</dbReference>
<evidence type="ECO:0000313" key="4">
    <source>
        <dbReference type="EMBL" id="SHJ06704.1"/>
    </source>
</evidence>
<dbReference type="InterPro" id="IPR019734">
    <property type="entry name" value="TPR_rpt"/>
</dbReference>
<proteinExistence type="predicted"/>
<keyword evidence="3" id="KW-1133">Transmembrane helix</keyword>
<feature type="transmembrane region" description="Helical" evidence="3">
    <location>
        <begin position="6"/>
        <end position="39"/>
    </location>
</feature>
<organism evidence="4 5">
    <name type="scientific">Thermoclostridium caenicola</name>
    <dbReference type="NCBI Taxonomy" id="659425"/>
    <lineage>
        <taxon>Bacteria</taxon>
        <taxon>Bacillati</taxon>
        <taxon>Bacillota</taxon>
        <taxon>Clostridia</taxon>
        <taxon>Eubacteriales</taxon>
        <taxon>Oscillospiraceae</taxon>
        <taxon>Thermoclostridium</taxon>
    </lineage>
</organism>
<dbReference type="InterPro" id="IPR011990">
    <property type="entry name" value="TPR-like_helical_dom_sf"/>
</dbReference>